<dbReference type="CDD" id="cd06222">
    <property type="entry name" value="RNase_H_like"/>
    <property type="match status" value="1"/>
</dbReference>
<dbReference type="InterPro" id="IPR002156">
    <property type="entry name" value="RNaseH_domain"/>
</dbReference>
<dbReference type="PANTHER" id="PTHR47074">
    <property type="entry name" value="BNAC02G40300D PROTEIN"/>
    <property type="match status" value="1"/>
</dbReference>
<protein>
    <recommendedName>
        <fullName evidence="1">RNase H type-1 domain-containing protein</fullName>
    </recommendedName>
</protein>
<sequence length="160" mass="18395">MESMMLRKKQWYEFEELKGRVPYVDGVQRQEIAQVSYPLPKSWVRPSFRTIKVNVDGGSRRRVVVDMDGGLMVEAEAIQAAVLASIDKSFEVVQIKSDSKYLVDMLNWKTQLDVVIEGILFDLKSVEFIFAPRVCNKAAHLVTSFITRERGFHNWNGLEP</sequence>
<evidence type="ECO:0000313" key="3">
    <source>
        <dbReference type="Proteomes" id="UP000290289"/>
    </source>
</evidence>
<dbReference type="Pfam" id="PF13456">
    <property type="entry name" value="RVT_3"/>
    <property type="match status" value="1"/>
</dbReference>
<reference evidence="2 3" key="1">
    <citation type="submission" date="2018-10" db="EMBL/GenBank/DDBJ databases">
        <title>A high-quality apple genome assembly.</title>
        <authorList>
            <person name="Hu J."/>
        </authorList>
    </citation>
    <scope>NUCLEOTIDE SEQUENCE [LARGE SCALE GENOMIC DNA]</scope>
    <source>
        <strain evidence="3">cv. HFTH1</strain>
        <tissue evidence="2">Young leaf</tissue>
    </source>
</reference>
<dbReference type="GO" id="GO:0004523">
    <property type="term" value="F:RNA-DNA hybrid ribonuclease activity"/>
    <property type="evidence" value="ECO:0007669"/>
    <property type="project" value="InterPro"/>
</dbReference>
<name>A0A498JD47_MALDO</name>
<keyword evidence="3" id="KW-1185">Reference proteome</keyword>
<dbReference type="GO" id="GO:0003676">
    <property type="term" value="F:nucleic acid binding"/>
    <property type="evidence" value="ECO:0007669"/>
    <property type="project" value="InterPro"/>
</dbReference>
<gene>
    <name evidence="2" type="ORF">DVH24_014174</name>
</gene>
<dbReference type="Proteomes" id="UP000290289">
    <property type="component" value="Chromosome 7"/>
</dbReference>
<comment type="caution">
    <text evidence="2">The sequence shown here is derived from an EMBL/GenBank/DDBJ whole genome shotgun (WGS) entry which is preliminary data.</text>
</comment>
<evidence type="ECO:0000313" key="2">
    <source>
        <dbReference type="EMBL" id="RXH93598.1"/>
    </source>
</evidence>
<evidence type="ECO:0000259" key="1">
    <source>
        <dbReference type="Pfam" id="PF13456"/>
    </source>
</evidence>
<accession>A0A498JD47</accession>
<feature type="domain" description="RNase H type-1" evidence="1">
    <location>
        <begin position="64"/>
        <end position="142"/>
    </location>
</feature>
<dbReference type="InterPro" id="IPR052929">
    <property type="entry name" value="RNase_H-like_EbsB-rel"/>
</dbReference>
<dbReference type="InterPro" id="IPR044730">
    <property type="entry name" value="RNase_H-like_dom_plant"/>
</dbReference>
<proteinExistence type="predicted"/>
<dbReference type="PANTHER" id="PTHR47074:SF11">
    <property type="entry name" value="REVERSE TRANSCRIPTASE-LIKE PROTEIN"/>
    <property type="match status" value="1"/>
</dbReference>
<organism evidence="2 3">
    <name type="scientific">Malus domestica</name>
    <name type="common">Apple</name>
    <name type="synonym">Pyrus malus</name>
    <dbReference type="NCBI Taxonomy" id="3750"/>
    <lineage>
        <taxon>Eukaryota</taxon>
        <taxon>Viridiplantae</taxon>
        <taxon>Streptophyta</taxon>
        <taxon>Embryophyta</taxon>
        <taxon>Tracheophyta</taxon>
        <taxon>Spermatophyta</taxon>
        <taxon>Magnoliopsida</taxon>
        <taxon>eudicotyledons</taxon>
        <taxon>Gunneridae</taxon>
        <taxon>Pentapetalae</taxon>
        <taxon>rosids</taxon>
        <taxon>fabids</taxon>
        <taxon>Rosales</taxon>
        <taxon>Rosaceae</taxon>
        <taxon>Amygdaloideae</taxon>
        <taxon>Maleae</taxon>
        <taxon>Malus</taxon>
    </lineage>
</organism>
<dbReference type="AlphaFoldDB" id="A0A498JD47"/>
<dbReference type="EMBL" id="RDQH01000333">
    <property type="protein sequence ID" value="RXH93598.1"/>
    <property type="molecule type" value="Genomic_DNA"/>
</dbReference>